<evidence type="ECO:0000259" key="1">
    <source>
        <dbReference type="SMART" id="SM00860"/>
    </source>
</evidence>
<gene>
    <name evidence="2" type="ORF">I7412_11725</name>
</gene>
<keyword evidence="3" id="KW-1185">Reference proteome</keyword>
<accession>A0A937R8W1</accession>
<dbReference type="SUPFAM" id="SSF160631">
    <property type="entry name" value="SMI1/KNR4-like"/>
    <property type="match status" value="1"/>
</dbReference>
<evidence type="ECO:0000313" key="3">
    <source>
        <dbReference type="Proteomes" id="UP000604475"/>
    </source>
</evidence>
<dbReference type="RefSeq" id="WP_202999809.1">
    <property type="nucleotide sequence ID" value="NZ_JADWYU010000130.1"/>
</dbReference>
<comment type="caution">
    <text evidence="2">The sequence shown here is derived from an EMBL/GenBank/DDBJ whole genome shotgun (WGS) entry which is preliminary data.</text>
</comment>
<feature type="domain" description="Knr4/Smi1-like" evidence="1">
    <location>
        <begin position="26"/>
        <end position="146"/>
    </location>
</feature>
<proteinExistence type="predicted"/>
<dbReference type="Pfam" id="PF09346">
    <property type="entry name" value="SMI1_KNR4"/>
    <property type="match status" value="1"/>
</dbReference>
<dbReference type="InterPro" id="IPR037883">
    <property type="entry name" value="Knr4/Smi1-like_sf"/>
</dbReference>
<dbReference type="InterPro" id="IPR018958">
    <property type="entry name" value="Knr4/Smi1-like_dom"/>
</dbReference>
<protein>
    <submittedName>
        <fullName evidence="2">SMI1/KNR4 family protein</fullName>
    </submittedName>
</protein>
<dbReference type="SMART" id="SM00860">
    <property type="entry name" value="SMI1_KNR4"/>
    <property type="match status" value="1"/>
</dbReference>
<dbReference type="Gene3D" id="3.40.1580.10">
    <property type="entry name" value="SMI1/KNR4-like"/>
    <property type="match status" value="1"/>
</dbReference>
<dbReference type="EMBL" id="JAEACQ010000164">
    <property type="protein sequence ID" value="MBL7627828.1"/>
    <property type="molecule type" value="Genomic_DNA"/>
</dbReference>
<organism evidence="2 3">
    <name type="scientific">Frankia nepalensis</name>
    <dbReference type="NCBI Taxonomy" id="1836974"/>
    <lineage>
        <taxon>Bacteria</taxon>
        <taxon>Bacillati</taxon>
        <taxon>Actinomycetota</taxon>
        <taxon>Actinomycetes</taxon>
        <taxon>Frankiales</taxon>
        <taxon>Frankiaceae</taxon>
        <taxon>Frankia</taxon>
    </lineage>
</organism>
<reference evidence="2" key="1">
    <citation type="submission" date="2020-12" db="EMBL/GenBank/DDBJ databases">
        <title>Genomic characterization of non-nitrogen-fixing Frankia strains.</title>
        <authorList>
            <person name="Carlos-Shanley C."/>
            <person name="Guerra T."/>
            <person name="Hahn D."/>
        </authorList>
    </citation>
    <scope>NUCLEOTIDE SEQUENCE</scope>
    <source>
        <strain evidence="2">CN6</strain>
    </source>
</reference>
<dbReference type="AlphaFoldDB" id="A0A937R8W1"/>
<evidence type="ECO:0000313" key="2">
    <source>
        <dbReference type="EMBL" id="MBL7627828.1"/>
    </source>
</evidence>
<name>A0A937R8W1_9ACTN</name>
<dbReference type="Proteomes" id="UP000604475">
    <property type="component" value="Unassembled WGS sequence"/>
</dbReference>
<sequence length="180" mass="19424">MNPDLAEAISLLPLVPQPPEAVGGAGATSEQLDELSVRLGYALPADLEEWLYQCNGVMAGPGGIYGAGNPRASLNIGSVMSLHPVWSGRCWIPVAGGGHGNAYVVDASRELFDGDPVLFIDVAEREDEPTFVAASGLGLFLVFLLRRELGERRWPFEARFVAERDPEILRLPASLLPWNT</sequence>